<feature type="domain" description="PPIase cyclophilin-type" evidence="5">
    <location>
        <begin position="194"/>
        <end position="379"/>
    </location>
</feature>
<dbReference type="RefSeq" id="XP_005851727.1">
    <property type="nucleotide sequence ID" value="XM_005851665.1"/>
</dbReference>
<dbReference type="EMBL" id="GL433835">
    <property type="protein sequence ID" value="EFN59625.1"/>
    <property type="molecule type" value="Genomic_DNA"/>
</dbReference>
<organism evidence="7">
    <name type="scientific">Chlorella variabilis</name>
    <name type="common">Green alga</name>
    <dbReference type="NCBI Taxonomy" id="554065"/>
    <lineage>
        <taxon>Eukaryota</taxon>
        <taxon>Viridiplantae</taxon>
        <taxon>Chlorophyta</taxon>
        <taxon>core chlorophytes</taxon>
        <taxon>Trebouxiophyceae</taxon>
        <taxon>Chlorellales</taxon>
        <taxon>Chlorellaceae</taxon>
        <taxon>Chlorella clade</taxon>
        <taxon>Chlorella</taxon>
    </lineage>
</organism>
<reference evidence="6 7" key="1">
    <citation type="journal article" date="2010" name="Plant Cell">
        <title>The Chlorella variabilis NC64A genome reveals adaptation to photosymbiosis, coevolution with viruses, and cryptic sex.</title>
        <authorList>
            <person name="Blanc G."/>
            <person name="Duncan G."/>
            <person name="Agarkova I."/>
            <person name="Borodovsky M."/>
            <person name="Gurnon J."/>
            <person name="Kuo A."/>
            <person name="Lindquist E."/>
            <person name="Lucas S."/>
            <person name="Pangilinan J."/>
            <person name="Polle J."/>
            <person name="Salamov A."/>
            <person name="Terry A."/>
            <person name="Yamada T."/>
            <person name="Dunigan D.D."/>
            <person name="Grigoriev I.V."/>
            <person name="Claverie J.M."/>
            <person name="Van Etten J.L."/>
        </authorList>
    </citation>
    <scope>NUCLEOTIDE SEQUENCE [LARGE SCALE GENOMIC DNA]</scope>
    <source>
        <strain evidence="6 7">NC64A</strain>
    </source>
</reference>
<dbReference type="OMA" id="QFFFFLY"/>
<keyword evidence="4" id="KW-0413">Isomerase</keyword>
<dbReference type="InterPro" id="IPR029000">
    <property type="entry name" value="Cyclophilin-like_dom_sf"/>
</dbReference>
<evidence type="ECO:0000256" key="1">
    <source>
        <dbReference type="ARBA" id="ARBA00013194"/>
    </source>
</evidence>
<dbReference type="SUPFAM" id="SSF101112">
    <property type="entry name" value="Oxygen-evolving enhancer protein 3"/>
    <property type="match status" value="1"/>
</dbReference>
<evidence type="ECO:0000256" key="4">
    <source>
        <dbReference type="ARBA" id="ARBA00023235"/>
    </source>
</evidence>
<name>E1Z2A2_CHLVA</name>
<keyword evidence="2" id="KW-0793">Thylakoid</keyword>
<evidence type="ECO:0000256" key="3">
    <source>
        <dbReference type="ARBA" id="ARBA00023110"/>
    </source>
</evidence>
<dbReference type="Proteomes" id="UP000008141">
    <property type="component" value="Unassembled WGS sequence"/>
</dbReference>
<protein>
    <recommendedName>
        <fullName evidence="1">peptidylprolyl isomerase</fullName>
        <ecNumber evidence="1">5.2.1.8</ecNumber>
    </recommendedName>
</protein>
<gene>
    <name evidence="6" type="ORF">CHLNCDRAFT_33486</name>
</gene>
<dbReference type="PANTHER" id="PTHR43246">
    <property type="entry name" value="PEPTIDYL-PROLYL CIS-TRANS ISOMERASE CYP38, CHLOROPLASTIC"/>
    <property type="match status" value="1"/>
</dbReference>
<dbReference type="InterPro" id="IPR023222">
    <property type="entry name" value="PsbQ-like_dom_sf"/>
</dbReference>
<dbReference type="InterPro" id="IPR044665">
    <property type="entry name" value="E_coli_cyclophilin_A-like"/>
</dbReference>
<dbReference type="EC" id="5.2.1.8" evidence="1"/>
<dbReference type="Pfam" id="PF00160">
    <property type="entry name" value="Pro_isomerase"/>
    <property type="match status" value="1"/>
</dbReference>
<evidence type="ECO:0000256" key="2">
    <source>
        <dbReference type="ARBA" id="ARBA00023078"/>
    </source>
</evidence>
<dbReference type="SUPFAM" id="SSF50891">
    <property type="entry name" value="Cyclophilin-like"/>
    <property type="match status" value="1"/>
</dbReference>
<dbReference type="eggNOG" id="ENOG502QSSP">
    <property type="taxonomic scope" value="Eukaryota"/>
</dbReference>
<dbReference type="CDD" id="cd01924">
    <property type="entry name" value="cyclophilin_TLP40_like"/>
    <property type="match status" value="1"/>
</dbReference>
<proteinExistence type="predicted"/>
<evidence type="ECO:0000313" key="7">
    <source>
        <dbReference type="Proteomes" id="UP000008141"/>
    </source>
</evidence>
<evidence type="ECO:0000313" key="6">
    <source>
        <dbReference type="EMBL" id="EFN59625.1"/>
    </source>
</evidence>
<dbReference type="PROSITE" id="PS51318">
    <property type="entry name" value="TAT"/>
    <property type="match status" value="1"/>
</dbReference>
<dbReference type="GO" id="GO:0003755">
    <property type="term" value="F:peptidyl-prolyl cis-trans isomerase activity"/>
    <property type="evidence" value="ECO:0007669"/>
    <property type="project" value="UniProtKB-KW"/>
</dbReference>
<keyword evidence="7" id="KW-1185">Reference proteome</keyword>
<accession>E1Z2A2</accession>
<dbReference type="InterPro" id="IPR006311">
    <property type="entry name" value="TAT_signal"/>
</dbReference>
<dbReference type="OrthoDB" id="1735926at2759"/>
<dbReference type="InParanoid" id="E1Z2A2"/>
<dbReference type="Pfam" id="PF21329">
    <property type="entry name" value="CYP38_PsbQ-like"/>
    <property type="match status" value="1"/>
</dbReference>
<dbReference type="PROSITE" id="PS50072">
    <property type="entry name" value="CSA_PPIASE_2"/>
    <property type="match status" value="1"/>
</dbReference>
<dbReference type="InterPro" id="IPR048563">
    <property type="entry name" value="CYP38_PsbQ-like"/>
</dbReference>
<dbReference type="FunCoup" id="E1Z2A2">
    <property type="interactions" value="689"/>
</dbReference>
<dbReference type="InterPro" id="IPR002130">
    <property type="entry name" value="Cyclophilin-type_PPIase_dom"/>
</dbReference>
<sequence>MPVQLEQAGSLLRNALLGAAAAALVGGGAAPDALAPPAWAGIGGGAVTNAKALLRYSLPVDNKPIRQIQRDLEAISDDLRVPGSKSLGPIGRRVRAASSVLEREGSAITAAFAADKKAAGLAAVEGLKQSLSDFQGVLDAQDKQAVPLVQQQCLDYVGAVEEAMVGAFPFEVPKEYADLPQLKGRATVEMKFKFTDARENNATGGTMTMVLDGYNAPVSAGDFVDLVRRGFYTGMEIQRADGFVVQTGKPDGSSQGFEVDGKVRTIPLEVMVKGDKVPVYEETLEDLGRFRESPVLPFNAFGTMAIAREEFDPNSGSSQFFWLLKESELTPTGANLLDGRYGVFGYVTEGSQLLKEMQVGDKIVSAKVVDGEENLVLPK</sequence>
<dbReference type="AlphaFoldDB" id="E1Z2A2"/>
<dbReference type="GeneID" id="17359494"/>
<dbReference type="KEGG" id="cvr:CHLNCDRAFT_33486"/>
<keyword evidence="3" id="KW-0697">Rotamase</keyword>
<dbReference type="Gene3D" id="1.20.120.290">
    <property type="entry name" value="Oxygen-evolving enhancer protein 3 (PsbQ), four-helix up-down bundle"/>
    <property type="match status" value="1"/>
</dbReference>
<dbReference type="Gene3D" id="2.40.100.10">
    <property type="entry name" value="Cyclophilin-like"/>
    <property type="match status" value="1"/>
</dbReference>
<evidence type="ECO:0000259" key="5">
    <source>
        <dbReference type="PROSITE" id="PS50072"/>
    </source>
</evidence>